<dbReference type="Proteomes" id="UP001597183">
    <property type="component" value="Unassembled WGS sequence"/>
</dbReference>
<reference evidence="2" key="1">
    <citation type="journal article" date="2019" name="Int. J. Syst. Evol. Microbiol.">
        <title>The Global Catalogue of Microorganisms (GCM) 10K type strain sequencing project: providing services to taxonomists for standard genome sequencing and annotation.</title>
        <authorList>
            <consortium name="The Broad Institute Genomics Platform"/>
            <consortium name="The Broad Institute Genome Sequencing Center for Infectious Disease"/>
            <person name="Wu L."/>
            <person name="Ma J."/>
        </authorList>
    </citation>
    <scope>NUCLEOTIDE SEQUENCE [LARGE SCALE GENOMIC DNA]</scope>
    <source>
        <strain evidence="2">CCM 7526</strain>
    </source>
</reference>
<protein>
    <recommendedName>
        <fullName evidence="3">Saccharopine dehydrogenase NADP binding domain-containing protein</fullName>
    </recommendedName>
</protein>
<gene>
    <name evidence="1" type="ORF">ACFQ5G_09230</name>
</gene>
<sequence>MTDQNPADQPLIMVIGNGDLSARLLSMLLAGEHTARVILAGRDATALRLRANLARFAAANLGVPARADTVELDLRDVSRTAATLAAIRPDIIFMGASLQSWRVITELPPTVFAELDEAQLGPWLPMHLTLNHLLMQAVRESGITTTTVNAAFPDAVGPVLKAVGLAPDIGIGNVANIVPALTFAASARTGLPVTDLRVRLVAQHYFSHYVPRFGTGRPDTYRLAVTTVDGDRPVEVDADELFAMLTGPLKRLGGVAGQLLTASSAMSVLAAVAGDTGRLVHAPAPGGLPGGYPVRVKRSGAALDLPAGMTPAQAVTVNEAGLRADGIEHIDATTGTVTFTEPEMAVMQRMLGYHCRTMKLAEAADHAAELGARYREFARRHA</sequence>
<proteinExistence type="predicted"/>
<dbReference type="RefSeq" id="WP_317792946.1">
    <property type="nucleotide sequence ID" value="NZ_AP028461.1"/>
</dbReference>
<keyword evidence="2" id="KW-1185">Reference proteome</keyword>
<dbReference type="InterPro" id="IPR036291">
    <property type="entry name" value="NAD(P)-bd_dom_sf"/>
</dbReference>
<accession>A0ABW4A5L4</accession>
<dbReference type="EMBL" id="JBHTMK010000012">
    <property type="protein sequence ID" value="MFD1365520.1"/>
    <property type="molecule type" value="Genomic_DNA"/>
</dbReference>
<evidence type="ECO:0000313" key="1">
    <source>
        <dbReference type="EMBL" id="MFD1365520.1"/>
    </source>
</evidence>
<organism evidence="1 2">
    <name type="scientific">Actinoplanes sichuanensis</name>
    <dbReference type="NCBI Taxonomy" id="512349"/>
    <lineage>
        <taxon>Bacteria</taxon>
        <taxon>Bacillati</taxon>
        <taxon>Actinomycetota</taxon>
        <taxon>Actinomycetes</taxon>
        <taxon>Micromonosporales</taxon>
        <taxon>Micromonosporaceae</taxon>
        <taxon>Actinoplanes</taxon>
    </lineage>
</organism>
<evidence type="ECO:0008006" key="3">
    <source>
        <dbReference type="Google" id="ProtNLM"/>
    </source>
</evidence>
<name>A0ABW4A5L4_9ACTN</name>
<evidence type="ECO:0000313" key="2">
    <source>
        <dbReference type="Proteomes" id="UP001597183"/>
    </source>
</evidence>
<comment type="caution">
    <text evidence="1">The sequence shown here is derived from an EMBL/GenBank/DDBJ whole genome shotgun (WGS) entry which is preliminary data.</text>
</comment>
<dbReference type="Gene3D" id="3.40.50.720">
    <property type="entry name" value="NAD(P)-binding Rossmann-like Domain"/>
    <property type="match status" value="1"/>
</dbReference>
<dbReference type="SUPFAM" id="SSF51735">
    <property type="entry name" value="NAD(P)-binding Rossmann-fold domains"/>
    <property type="match status" value="1"/>
</dbReference>